<evidence type="ECO:0000256" key="6">
    <source>
        <dbReference type="SAM" id="Phobius"/>
    </source>
</evidence>
<feature type="transmembrane region" description="Helical" evidence="6">
    <location>
        <begin position="301"/>
        <end position="329"/>
    </location>
</feature>
<proteinExistence type="predicted"/>
<keyword evidence="4 6" id="KW-1133">Transmembrane helix</keyword>
<name>A0ABU9AZV0_9BACT</name>
<dbReference type="EMBL" id="JBBUKT010000007">
    <property type="protein sequence ID" value="MEK7952504.1"/>
    <property type="molecule type" value="Genomic_DNA"/>
</dbReference>
<gene>
    <name evidence="8" type="ORF">WKV53_18470</name>
</gene>
<dbReference type="RefSeq" id="WP_341406260.1">
    <property type="nucleotide sequence ID" value="NZ_JBBUKT010000007.1"/>
</dbReference>
<feature type="transmembrane region" description="Helical" evidence="6">
    <location>
        <begin position="349"/>
        <end position="372"/>
    </location>
</feature>
<comment type="subcellular location">
    <subcellularLocation>
        <location evidence="1">Cell membrane</location>
        <topology evidence="1">Multi-pass membrane protein</topology>
    </subcellularLocation>
</comment>
<evidence type="ECO:0000313" key="8">
    <source>
        <dbReference type="EMBL" id="MEK7952504.1"/>
    </source>
</evidence>
<keyword evidence="5 6" id="KW-0472">Membrane</keyword>
<feature type="transmembrane region" description="Helical" evidence="6">
    <location>
        <begin position="259"/>
        <end position="280"/>
    </location>
</feature>
<dbReference type="PANTHER" id="PTHR43738:SF3">
    <property type="entry name" value="ABC TRANSPORTER PERMEASE"/>
    <property type="match status" value="1"/>
</dbReference>
<dbReference type="Pfam" id="PF02687">
    <property type="entry name" value="FtsX"/>
    <property type="match status" value="1"/>
</dbReference>
<evidence type="ECO:0000256" key="5">
    <source>
        <dbReference type="ARBA" id="ARBA00023136"/>
    </source>
</evidence>
<organism evidence="8 9">
    <name type="scientific">Luteolibacter soli</name>
    <dbReference type="NCBI Taxonomy" id="3135280"/>
    <lineage>
        <taxon>Bacteria</taxon>
        <taxon>Pseudomonadati</taxon>
        <taxon>Verrucomicrobiota</taxon>
        <taxon>Verrucomicrobiia</taxon>
        <taxon>Verrucomicrobiales</taxon>
        <taxon>Verrucomicrobiaceae</taxon>
        <taxon>Luteolibacter</taxon>
    </lineage>
</organism>
<evidence type="ECO:0000256" key="1">
    <source>
        <dbReference type="ARBA" id="ARBA00004651"/>
    </source>
</evidence>
<reference evidence="8 9" key="1">
    <citation type="submission" date="2024-04" db="EMBL/GenBank/DDBJ databases">
        <title>Luteolibacter sp. isolated from soil.</title>
        <authorList>
            <person name="An J."/>
        </authorList>
    </citation>
    <scope>NUCLEOTIDE SEQUENCE [LARGE SCALE GENOMIC DNA]</scope>
    <source>
        <strain evidence="8 9">Y139</strain>
    </source>
</reference>
<dbReference type="PANTHER" id="PTHR43738">
    <property type="entry name" value="ABC TRANSPORTER, MEMBRANE PROTEIN"/>
    <property type="match status" value="1"/>
</dbReference>
<dbReference type="InterPro" id="IPR051125">
    <property type="entry name" value="ABC-4/HrtB_transporter"/>
</dbReference>
<dbReference type="Proteomes" id="UP001371305">
    <property type="component" value="Unassembled WGS sequence"/>
</dbReference>
<accession>A0ABU9AZV0</accession>
<comment type="caution">
    <text evidence="8">The sequence shown here is derived from an EMBL/GenBank/DDBJ whole genome shotgun (WGS) entry which is preliminary data.</text>
</comment>
<evidence type="ECO:0000256" key="4">
    <source>
        <dbReference type="ARBA" id="ARBA00022989"/>
    </source>
</evidence>
<evidence type="ECO:0000259" key="7">
    <source>
        <dbReference type="Pfam" id="PF02687"/>
    </source>
</evidence>
<evidence type="ECO:0000313" key="9">
    <source>
        <dbReference type="Proteomes" id="UP001371305"/>
    </source>
</evidence>
<keyword evidence="3 6" id="KW-0812">Transmembrane</keyword>
<evidence type="ECO:0000256" key="2">
    <source>
        <dbReference type="ARBA" id="ARBA00022475"/>
    </source>
</evidence>
<sequence>MKFLSLVIASLKRKKLRTVLTILSAFIAFLLFGLLCALREGLMGGVNIADADRLIVRNKVTLIQPLPESYEARISRIPGVDAVAVSSWFGGIYQDPKNFFATIPVKPETFLDVYREFKVPEDQKQAWLHTRNGALVGPATMKRFGWKIGDTVPLTSPIWGQPKDQSAWDFQIVGSYEVTKKGGDNSTFYFRHDYFDEGKVKRKGLIGWTTVRVKNPDQAAAIAKAIDTEFENSPYETKAEPEGAFAASFAQQIGDVGKIITGVVSAVFFTILLVAGNTMSQAVRERTEEIGVLKAMGFTNGLVLVLVLMESLFIALVGGFLGLGLAWLFVAKAPMPSTIPPLNLLNRDLITGALIAVALGLIAGAMPAIQAMRLQIATALRKN</sequence>
<dbReference type="InterPro" id="IPR003838">
    <property type="entry name" value="ABC3_permease_C"/>
</dbReference>
<feature type="domain" description="ABC3 transporter permease C-terminal" evidence="7">
    <location>
        <begin position="266"/>
        <end position="375"/>
    </location>
</feature>
<protein>
    <submittedName>
        <fullName evidence="8">FtsX-like permease family protein</fullName>
    </submittedName>
</protein>
<keyword evidence="9" id="KW-1185">Reference proteome</keyword>
<evidence type="ECO:0000256" key="3">
    <source>
        <dbReference type="ARBA" id="ARBA00022692"/>
    </source>
</evidence>
<keyword evidence="2" id="KW-1003">Cell membrane</keyword>